<gene>
    <name evidence="2" type="ORF">FXB38_19155</name>
</gene>
<proteinExistence type="predicted"/>
<accession>A0A5S4WMQ9</accession>
<dbReference type="Pfam" id="PF16868">
    <property type="entry name" value="NMT1_3"/>
    <property type="match status" value="1"/>
</dbReference>
<keyword evidence="1" id="KW-0472">Membrane</keyword>
<keyword evidence="1" id="KW-1133">Transmembrane helix</keyword>
<feature type="transmembrane region" description="Helical" evidence="1">
    <location>
        <begin position="12"/>
        <end position="33"/>
    </location>
</feature>
<keyword evidence="3" id="KW-1185">Reference proteome</keyword>
<dbReference type="PANTHER" id="PTHR42941:SF1">
    <property type="entry name" value="SLL1037 PROTEIN"/>
    <property type="match status" value="1"/>
</dbReference>
<organism evidence="2 3">
    <name type="scientific">Bradyrhizobium cytisi</name>
    <dbReference type="NCBI Taxonomy" id="515489"/>
    <lineage>
        <taxon>Bacteria</taxon>
        <taxon>Pseudomonadati</taxon>
        <taxon>Pseudomonadota</taxon>
        <taxon>Alphaproteobacteria</taxon>
        <taxon>Hyphomicrobiales</taxon>
        <taxon>Nitrobacteraceae</taxon>
        <taxon>Bradyrhizobium</taxon>
    </lineage>
</organism>
<dbReference type="Proteomes" id="UP000324853">
    <property type="component" value="Unassembled WGS sequence"/>
</dbReference>
<evidence type="ECO:0000313" key="3">
    <source>
        <dbReference type="Proteomes" id="UP000324853"/>
    </source>
</evidence>
<comment type="caution">
    <text evidence="2">The sequence shown here is derived from an EMBL/GenBank/DDBJ whole genome shotgun (WGS) entry which is preliminary data.</text>
</comment>
<evidence type="ECO:0000256" key="1">
    <source>
        <dbReference type="SAM" id="Phobius"/>
    </source>
</evidence>
<reference evidence="2 3" key="1">
    <citation type="submission" date="2019-08" db="EMBL/GenBank/DDBJ databases">
        <title>Bradyrhizobium hipponensis sp. nov., a rhizobium isolated from a Lupinus angustifolius root nodule in Tunisia.</title>
        <authorList>
            <person name="Off K."/>
            <person name="Rejili M."/>
            <person name="Mars M."/>
            <person name="Brachmann A."/>
            <person name="Marin M."/>
        </authorList>
    </citation>
    <scope>NUCLEOTIDE SEQUENCE [LARGE SCALE GENOMIC DNA]</scope>
    <source>
        <strain evidence="2 3">CTAW11</strain>
    </source>
</reference>
<keyword evidence="1" id="KW-0812">Transmembrane</keyword>
<dbReference type="RefSeq" id="WP_148752526.1">
    <property type="nucleotide sequence ID" value="NZ_VSSR01000029.1"/>
</dbReference>
<protein>
    <submittedName>
        <fullName evidence="2">C4-dicarboxylate ABC transporter substrate-binding protein</fullName>
    </submittedName>
</protein>
<dbReference type="AlphaFoldDB" id="A0A5S4WMQ9"/>
<dbReference type="OrthoDB" id="252197at2"/>
<sequence>MVSERMPIWLRFVIVAGALVPVVGAGLFGYRWYFRPTTLTIAVGSLDGEATRLVSGLASRLAAMNASIRLKSVETTNAVDAADLFASNKVDLAVVRGDVGDLSQAQAVVVLAHAVVLLVAPPGSAITDIAGLKRASVGVVGGEINRNLVGVLTKEYDLGRANVSFRNLAPADTRRALDAKEVRAILVVVPLAEKYLTLLRGLFPQNAKTAPILIPIEAAGAIAEKQRAYESFDLPKGTLRGSPAVPDDDLTTLRVSFYVVARKQLGDDVAGALAEALMKARRDLLGELPILSQMTAPSTDSDAFLPVHPGAAAFFNGTQQSFLDKWGNAIFLTPMIIGGLISVAAAAWKFLRAGESSKDERGLDALYALGARIRMTEAEPELSDIETEIDRVLQAQRARTAAGDENALDVTTLNVVAHRLQSLIHDRRILLSAQPESKIRV</sequence>
<dbReference type="PANTHER" id="PTHR42941">
    <property type="entry name" value="SLL1037 PROTEIN"/>
    <property type="match status" value="1"/>
</dbReference>
<dbReference type="Gene3D" id="3.40.190.10">
    <property type="entry name" value="Periplasmic binding protein-like II"/>
    <property type="match status" value="2"/>
</dbReference>
<dbReference type="InterPro" id="IPR011852">
    <property type="entry name" value="TRAP_TAXI"/>
</dbReference>
<name>A0A5S4WMQ9_9BRAD</name>
<feature type="transmembrane region" description="Helical" evidence="1">
    <location>
        <begin position="329"/>
        <end position="351"/>
    </location>
</feature>
<dbReference type="EMBL" id="VSSR01000029">
    <property type="protein sequence ID" value="TYL83371.1"/>
    <property type="molecule type" value="Genomic_DNA"/>
</dbReference>
<evidence type="ECO:0000313" key="2">
    <source>
        <dbReference type="EMBL" id="TYL83371.1"/>
    </source>
</evidence>
<dbReference type="SUPFAM" id="SSF53850">
    <property type="entry name" value="Periplasmic binding protein-like II"/>
    <property type="match status" value="1"/>
</dbReference>